<dbReference type="PANTHER" id="PTHR33625">
    <property type="entry name" value="OS08G0179900 PROTEIN"/>
    <property type="match status" value="1"/>
</dbReference>
<dbReference type="AlphaFoldDB" id="A0A3Q0F989"/>
<reference evidence="1" key="1">
    <citation type="journal article" date="2014" name="Nat. Commun.">
        <title>Genome sequence of mungbean and insights into evolution within Vigna species.</title>
        <authorList>
            <person name="Kang Y.J."/>
            <person name="Kim S.K."/>
            <person name="Kim M.Y."/>
            <person name="Lestari P."/>
            <person name="Kim K.H."/>
            <person name="Ha B.K."/>
            <person name="Jun T.H."/>
            <person name="Hwang W.J."/>
            <person name="Lee T."/>
            <person name="Lee J."/>
            <person name="Shim S."/>
            <person name="Yoon M.Y."/>
            <person name="Jang Y.E."/>
            <person name="Han K.S."/>
            <person name="Taeprayoon P."/>
            <person name="Yoon N."/>
            <person name="Somta P."/>
            <person name="Tanya P."/>
            <person name="Kim K.S."/>
            <person name="Gwag J.G."/>
            <person name="Moon J.K."/>
            <person name="Lee Y.H."/>
            <person name="Park B.S."/>
            <person name="Bombarely A."/>
            <person name="Doyle J.J."/>
            <person name="Jackson S.A."/>
            <person name="Schafleitner R."/>
            <person name="Srinives P."/>
            <person name="Varshney R.K."/>
            <person name="Lee S.H."/>
        </authorList>
    </citation>
    <scope>NUCLEOTIDE SEQUENCE [LARGE SCALE GENOMIC DNA]</scope>
    <source>
        <strain evidence="1">cv. VC1973A</strain>
    </source>
</reference>
<gene>
    <name evidence="2" type="primary">LOC111242118</name>
</gene>
<name>A0A3Q0F989_VIGRR</name>
<evidence type="ECO:0000313" key="1">
    <source>
        <dbReference type="Proteomes" id="UP000087766"/>
    </source>
</evidence>
<organism evidence="1 2">
    <name type="scientific">Vigna radiata var. radiata</name>
    <name type="common">Mung bean</name>
    <name type="synonym">Phaseolus aureus</name>
    <dbReference type="NCBI Taxonomy" id="3916"/>
    <lineage>
        <taxon>Eukaryota</taxon>
        <taxon>Viridiplantae</taxon>
        <taxon>Streptophyta</taxon>
        <taxon>Embryophyta</taxon>
        <taxon>Tracheophyta</taxon>
        <taxon>Spermatophyta</taxon>
        <taxon>Magnoliopsida</taxon>
        <taxon>eudicotyledons</taxon>
        <taxon>Gunneridae</taxon>
        <taxon>Pentapetalae</taxon>
        <taxon>rosids</taxon>
        <taxon>fabids</taxon>
        <taxon>Fabales</taxon>
        <taxon>Fabaceae</taxon>
        <taxon>Papilionoideae</taxon>
        <taxon>50 kb inversion clade</taxon>
        <taxon>NPAAA clade</taxon>
        <taxon>indigoferoid/millettioid clade</taxon>
        <taxon>Phaseoleae</taxon>
        <taxon>Vigna</taxon>
    </lineage>
</organism>
<sequence length="135" mass="14951">MFCFFRLYLDSYYSSPGCEVSALSPTLYDTISNPSAPDNAIRAFHLLSTSPKVQAAVASLACDPDVWNAVMKNPDFRLLLAKLKAETEEVEKLSSCASEVVETPEKMEASSKSHSRNVFSNINISGRLRNLKDRV</sequence>
<proteinExistence type="predicted"/>
<keyword evidence="1" id="KW-1185">Reference proteome</keyword>
<dbReference type="Proteomes" id="UP000087766">
    <property type="component" value="Chromosome 7"/>
</dbReference>
<reference evidence="2" key="2">
    <citation type="submission" date="2025-08" db="UniProtKB">
        <authorList>
            <consortium name="RefSeq"/>
        </authorList>
    </citation>
    <scope>IDENTIFICATION</scope>
    <source>
        <tissue evidence="2">Leaf</tissue>
    </source>
</reference>
<dbReference type="GeneID" id="111242118"/>
<evidence type="ECO:0000313" key="2">
    <source>
        <dbReference type="RefSeq" id="XP_022640156.1"/>
    </source>
</evidence>
<dbReference type="RefSeq" id="XP_022640156.1">
    <property type="nucleotide sequence ID" value="XM_022784435.1"/>
</dbReference>
<dbReference type="OrthoDB" id="659599at2759"/>
<dbReference type="KEGG" id="vra:111242118"/>
<dbReference type="PANTHER" id="PTHR33625:SF4">
    <property type="entry name" value="OS08G0179900 PROTEIN"/>
    <property type="match status" value="1"/>
</dbReference>
<protein>
    <submittedName>
        <fullName evidence="2">Uncharacterized protein LOC111242118</fullName>
    </submittedName>
</protein>
<accession>A0A3Q0F989</accession>